<dbReference type="Proteomes" id="UP000011081">
    <property type="component" value="Unassembled WGS sequence"/>
</dbReference>
<evidence type="ECO:0000313" key="13">
    <source>
        <dbReference type="EMBL" id="ELA47952.1"/>
    </source>
</evidence>
<keyword evidence="7 12" id="KW-0249">Electron transport</keyword>
<keyword evidence="4 12" id="KW-0679">Respiratory chain</keyword>
<dbReference type="VEuPathDB" id="MicrosporidiaDB:VCUG_00535"/>
<dbReference type="EC" id="1.-.-.-" evidence="12"/>
<dbReference type="EMBL" id="GL877409">
    <property type="protein sequence ID" value="ELA47952.1"/>
    <property type="molecule type" value="Genomic_DNA"/>
</dbReference>
<evidence type="ECO:0000256" key="10">
    <source>
        <dbReference type="ARBA" id="ARBA00023004"/>
    </source>
</evidence>
<evidence type="ECO:0000256" key="9">
    <source>
        <dbReference type="ARBA" id="ARBA00023002"/>
    </source>
</evidence>
<keyword evidence="6 12" id="KW-0479">Metal-binding</keyword>
<dbReference type="InterPro" id="IPR038659">
    <property type="entry name" value="AOX_sf"/>
</dbReference>
<dbReference type="InParanoid" id="L2GX81"/>
<keyword evidence="9 12" id="KW-0560">Oxidoreductase</keyword>
<dbReference type="HOGENOM" id="CLU_874887_0_0_1"/>
<sequence>MLPRYNPLPSKIPTRIGFGLKVLNNGRKYAHDCTGNIRSANVGYHNSCVPMIKNEFALQKTNNKKVPVPLQRVLQSSSANNIFIHLKGYGERSRPEFERPITLEELKSIDYESGKHFVPQSFSDTFAFLIVKGLRAFADLYFQKDYLRRVVVLETVAAIPGMVGGMFRHLYSLRNLEDNGEAIKKLVLEAENERQHLLTFLAVLKPNILDRMLIRLGQFLFFNGYMVFYFMTPKTAHRFVGYLEEEAVRSYDAFEEEILVGHIKNVDAPRISKDYWNLPEEATLVDVVRAVRADEAEHRDVNHRMADNKAFSLGDNPY</sequence>
<keyword evidence="3" id="KW-0813">Transport</keyword>
<evidence type="ECO:0000256" key="4">
    <source>
        <dbReference type="ARBA" id="ARBA00022660"/>
    </source>
</evidence>
<dbReference type="GO" id="GO:0010230">
    <property type="term" value="P:alternative respiration"/>
    <property type="evidence" value="ECO:0007669"/>
    <property type="project" value="TreeGrafter"/>
</dbReference>
<dbReference type="OMA" id="RISKDYW"/>
<dbReference type="PANTHER" id="PTHR31803">
    <property type="entry name" value="ALTERNATIVE OXIDASE"/>
    <property type="match status" value="1"/>
</dbReference>
<evidence type="ECO:0000256" key="11">
    <source>
        <dbReference type="ARBA" id="ARBA00023136"/>
    </source>
</evidence>
<gene>
    <name evidence="13" type="ORF">VCUG_00535</name>
</gene>
<evidence type="ECO:0000313" key="14">
    <source>
        <dbReference type="Proteomes" id="UP000011081"/>
    </source>
</evidence>
<reference evidence="14" key="1">
    <citation type="submission" date="2011-03" db="EMBL/GenBank/DDBJ databases">
        <title>The genome sequence of Vavraia culicis strain floridensis.</title>
        <authorList>
            <consortium name="The Broad Institute Genome Sequencing Platform"/>
            <person name="Cuomo C."/>
            <person name="Becnel J."/>
            <person name="Sanscrainte N."/>
            <person name="Young S.K."/>
            <person name="Zeng Q."/>
            <person name="Gargeya S."/>
            <person name="Fitzgerald M."/>
            <person name="Haas B."/>
            <person name="Abouelleil A."/>
            <person name="Alvarado L."/>
            <person name="Arachchi H.M."/>
            <person name="Berlin A."/>
            <person name="Chapman S.B."/>
            <person name="Gearin G."/>
            <person name="Goldberg J."/>
            <person name="Griggs A."/>
            <person name="Gujja S."/>
            <person name="Hansen M."/>
            <person name="Heiman D."/>
            <person name="Howarth C."/>
            <person name="Larimer J."/>
            <person name="Lui A."/>
            <person name="MacDonald P.J.P."/>
            <person name="McCowen C."/>
            <person name="Montmayeur A."/>
            <person name="Murphy C."/>
            <person name="Neiman D."/>
            <person name="Pearson M."/>
            <person name="Priest M."/>
            <person name="Roberts A."/>
            <person name="Saif S."/>
            <person name="Shea T."/>
            <person name="Sisk P."/>
            <person name="Stolte C."/>
            <person name="Sykes S."/>
            <person name="Wortman J."/>
            <person name="Nusbaum C."/>
            <person name="Birren B."/>
        </authorList>
    </citation>
    <scope>NUCLEOTIDE SEQUENCE [LARGE SCALE GENOMIC DNA]</scope>
    <source>
        <strain evidence="14">floridensis</strain>
    </source>
</reference>
<keyword evidence="14" id="KW-1185">Reference proteome</keyword>
<dbReference type="GO" id="GO:0046872">
    <property type="term" value="F:metal ion binding"/>
    <property type="evidence" value="ECO:0007669"/>
    <property type="project" value="UniProtKB-UniRule"/>
</dbReference>
<name>L2GX81_VAVCU</name>
<dbReference type="GeneID" id="19878422"/>
<keyword evidence="5 12" id="KW-0812">Transmembrane</keyword>
<keyword evidence="11 12" id="KW-0472">Membrane</keyword>
<keyword evidence="8" id="KW-1133">Transmembrane helix</keyword>
<dbReference type="GO" id="GO:0005739">
    <property type="term" value="C:mitochondrion"/>
    <property type="evidence" value="ECO:0007669"/>
    <property type="project" value="TreeGrafter"/>
</dbReference>
<dbReference type="STRING" id="948595.L2GX81"/>
<evidence type="ECO:0000256" key="12">
    <source>
        <dbReference type="RuleBase" id="RU003779"/>
    </source>
</evidence>
<dbReference type="Pfam" id="PF01786">
    <property type="entry name" value="AOX"/>
    <property type="match status" value="1"/>
</dbReference>
<dbReference type="RefSeq" id="XP_008073555.1">
    <property type="nucleotide sequence ID" value="XM_008075364.1"/>
</dbReference>
<comment type="cofactor">
    <cofactor evidence="12">
        <name>Fe cation</name>
        <dbReference type="ChEBI" id="CHEBI:24875"/>
    </cofactor>
    <text evidence="12">Binds 2 iron ions per subunit.</text>
</comment>
<organism evidence="13 14">
    <name type="scientific">Vavraia culicis (isolate floridensis)</name>
    <name type="common">Microsporidian parasite</name>
    <dbReference type="NCBI Taxonomy" id="948595"/>
    <lineage>
        <taxon>Eukaryota</taxon>
        <taxon>Fungi</taxon>
        <taxon>Fungi incertae sedis</taxon>
        <taxon>Microsporidia</taxon>
        <taxon>Pleistophoridae</taxon>
        <taxon>Vavraia</taxon>
    </lineage>
</organism>
<evidence type="ECO:0000256" key="7">
    <source>
        <dbReference type="ARBA" id="ARBA00022982"/>
    </source>
</evidence>
<dbReference type="GO" id="GO:0009916">
    <property type="term" value="F:alternative oxidase activity"/>
    <property type="evidence" value="ECO:0007669"/>
    <property type="project" value="UniProtKB-UniRule"/>
</dbReference>
<evidence type="ECO:0000256" key="3">
    <source>
        <dbReference type="ARBA" id="ARBA00022448"/>
    </source>
</evidence>
<dbReference type="GO" id="GO:0098803">
    <property type="term" value="C:respiratory chain complex"/>
    <property type="evidence" value="ECO:0007669"/>
    <property type="project" value="UniProtKB-UniRule"/>
</dbReference>
<keyword evidence="10 12" id="KW-0408">Iron</keyword>
<dbReference type="PANTHER" id="PTHR31803:SF3">
    <property type="entry name" value="ALTERNATIVE OXIDASE"/>
    <property type="match status" value="1"/>
</dbReference>
<evidence type="ECO:0000256" key="6">
    <source>
        <dbReference type="ARBA" id="ARBA00022723"/>
    </source>
</evidence>
<comment type="subcellular location">
    <subcellularLocation>
        <location evidence="1">Membrane</location>
    </subcellularLocation>
</comment>
<evidence type="ECO:0000256" key="1">
    <source>
        <dbReference type="ARBA" id="ARBA00004370"/>
    </source>
</evidence>
<accession>L2GX81</accession>
<dbReference type="OrthoDB" id="16906at2759"/>
<evidence type="ECO:0000256" key="2">
    <source>
        <dbReference type="ARBA" id="ARBA00008388"/>
    </source>
</evidence>
<dbReference type="AlphaFoldDB" id="L2GX81"/>
<comment type="similarity">
    <text evidence="2 12">Belongs to the alternative oxidase family.</text>
</comment>
<dbReference type="InterPro" id="IPR002680">
    <property type="entry name" value="AOX"/>
</dbReference>
<dbReference type="Gene3D" id="1.20.1260.140">
    <property type="entry name" value="Alternative oxidase"/>
    <property type="match status" value="1"/>
</dbReference>
<evidence type="ECO:0000256" key="8">
    <source>
        <dbReference type="ARBA" id="ARBA00022989"/>
    </source>
</evidence>
<proteinExistence type="inferred from homology"/>
<dbReference type="GO" id="GO:0016020">
    <property type="term" value="C:membrane"/>
    <property type="evidence" value="ECO:0007669"/>
    <property type="project" value="UniProtKB-SubCell"/>
</dbReference>
<protein>
    <recommendedName>
        <fullName evidence="12">Alternative oxidase</fullName>
        <ecNumber evidence="12">1.-.-.-</ecNumber>
    </recommendedName>
</protein>
<evidence type="ECO:0000256" key="5">
    <source>
        <dbReference type="ARBA" id="ARBA00022692"/>
    </source>
</evidence>